<keyword evidence="2" id="KW-0732">Signal</keyword>
<reference evidence="3 4" key="1">
    <citation type="submission" date="2018-01" db="EMBL/GenBank/DDBJ databases">
        <authorList>
            <person name="Clerissi C."/>
        </authorList>
    </citation>
    <scope>NUCLEOTIDE SEQUENCE [LARGE SCALE GENOMIC DNA]</scope>
    <source>
        <strain evidence="3">Cupriavidus taiwanensis STM 6021</strain>
    </source>
</reference>
<feature type="region of interest" description="Disordered" evidence="1">
    <location>
        <begin position="109"/>
        <end position="128"/>
    </location>
</feature>
<evidence type="ECO:0000256" key="2">
    <source>
        <dbReference type="SAM" id="SignalP"/>
    </source>
</evidence>
<feature type="compositionally biased region" description="Pro residues" evidence="1">
    <location>
        <begin position="116"/>
        <end position="128"/>
    </location>
</feature>
<feature type="signal peptide" evidence="2">
    <location>
        <begin position="1"/>
        <end position="30"/>
    </location>
</feature>
<dbReference type="EMBL" id="OGUU01000050">
    <property type="protein sequence ID" value="SPC26086.1"/>
    <property type="molecule type" value="Genomic_DNA"/>
</dbReference>
<name>A0A7Z7NQH7_9BURK</name>
<evidence type="ECO:0000313" key="4">
    <source>
        <dbReference type="Proteomes" id="UP000257139"/>
    </source>
</evidence>
<protein>
    <submittedName>
        <fullName evidence="3">Uncharacterized protein</fullName>
    </submittedName>
</protein>
<gene>
    <name evidence="3" type="ORF">CBM2594_U30108</name>
</gene>
<evidence type="ECO:0000256" key="1">
    <source>
        <dbReference type="SAM" id="MobiDB-lite"/>
    </source>
</evidence>
<proteinExistence type="predicted"/>
<dbReference type="Proteomes" id="UP000257139">
    <property type="component" value="Unassembled WGS sequence"/>
</dbReference>
<sequence length="128" mass="13948">MTPAYSCRIRRMSRIVAILLMLMLPLQALAAVERQFAHASGPVLDHMVVHAEHVPHHHDDDGDIHEDDSSASASHQLDFELASNLLGTVSLAYSLPVLPPRYQTPLFDGAVIPDPTGTPPLRPPHAPV</sequence>
<dbReference type="AlphaFoldDB" id="A0A7Z7NQH7"/>
<organism evidence="3 4">
    <name type="scientific">Cupriavidus taiwanensis</name>
    <dbReference type="NCBI Taxonomy" id="164546"/>
    <lineage>
        <taxon>Bacteria</taxon>
        <taxon>Pseudomonadati</taxon>
        <taxon>Pseudomonadota</taxon>
        <taxon>Betaproteobacteria</taxon>
        <taxon>Burkholderiales</taxon>
        <taxon>Burkholderiaceae</taxon>
        <taxon>Cupriavidus</taxon>
    </lineage>
</organism>
<comment type="caution">
    <text evidence="3">The sequence shown here is derived from an EMBL/GenBank/DDBJ whole genome shotgun (WGS) entry which is preliminary data.</text>
</comment>
<feature type="chain" id="PRO_5031470168" evidence="2">
    <location>
        <begin position="31"/>
        <end position="128"/>
    </location>
</feature>
<evidence type="ECO:0000313" key="3">
    <source>
        <dbReference type="EMBL" id="SPC26086.1"/>
    </source>
</evidence>
<accession>A0A7Z7NQH7</accession>